<dbReference type="CDD" id="cd04269">
    <property type="entry name" value="ZnMc_adamalysin_II_like"/>
    <property type="match status" value="1"/>
</dbReference>
<keyword evidence="2" id="KW-0964">Secreted</keyword>
<evidence type="ECO:0000313" key="8">
    <source>
        <dbReference type="Proteomes" id="UP000826234"/>
    </source>
</evidence>
<keyword evidence="4 5" id="KW-1015">Disulfide bond</keyword>
<dbReference type="PANTHER" id="PTHR11905">
    <property type="entry name" value="ADAM A DISINTEGRIN AND METALLOPROTEASE DOMAIN"/>
    <property type="match status" value="1"/>
</dbReference>
<sequence>MMIVLGLRGLQFRFSFFELKQVNFSTVRYVEMHIVVAKSLYDYMGSSEDVVTGKIAQLIGFVNAMFYKLNTRVVLSSLEFWTDRDKIATVGTPDELLERFVHWKQVHLTLRPHDVAFLFVYRSKADSVGSTFAKKICLKPSSTGIAVYQKGITLETFSVIVAQLLGFSLGLYFDNSRQCHCPGAVCLMNTEAIQSSGLKTFSSCSIKDFHNFLGYGSAQCLLNKPRIDITYRAPTCGNKIVEDGEQCDCGSLQVCWKNK</sequence>
<evidence type="ECO:0000259" key="6">
    <source>
        <dbReference type="PROSITE" id="PS50215"/>
    </source>
</evidence>
<comment type="subcellular location">
    <subcellularLocation>
        <location evidence="1">Secreted</location>
    </subcellularLocation>
</comment>
<dbReference type="InterPro" id="IPR024079">
    <property type="entry name" value="MetalloPept_cat_dom_sf"/>
</dbReference>
<evidence type="ECO:0000256" key="5">
    <source>
        <dbReference type="PROSITE-ProRule" id="PRU00276"/>
    </source>
</evidence>
<organism evidence="7 8">
    <name type="scientific">Phrynosoma platyrhinos</name>
    <name type="common">Desert horned lizard</name>
    <dbReference type="NCBI Taxonomy" id="52577"/>
    <lineage>
        <taxon>Eukaryota</taxon>
        <taxon>Metazoa</taxon>
        <taxon>Chordata</taxon>
        <taxon>Craniata</taxon>
        <taxon>Vertebrata</taxon>
        <taxon>Euteleostomi</taxon>
        <taxon>Lepidosauria</taxon>
        <taxon>Squamata</taxon>
        <taxon>Bifurcata</taxon>
        <taxon>Unidentata</taxon>
        <taxon>Episquamata</taxon>
        <taxon>Toxicofera</taxon>
        <taxon>Iguania</taxon>
        <taxon>Phrynosomatidae</taxon>
        <taxon>Phrynosomatinae</taxon>
        <taxon>Phrynosoma</taxon>
    </lineage>
</organism>
<dbReference type="EMBL" id="JAIPUX010003283">
    <property type="protein sequence ID" value="KAH0623114.1"/>
    <property type="molecule type" value="Genomic_DNA"/>
</dbReference>
<dbReference type="Gene3D" id="3.40.390.10">
    <property type="entry name" value="Collagenase (Catalytic Domain)"/>
    <property type="match status" value="1"/>
</dbReference>
<accession>A0ABQ7T073</accession>
<dbReference type="InterPro" id="IPR001590">
    <property type="entry name" value="Peptidase_M12B"/>
</dbReference>
<dbReference type="Pfam" id="PF01421">
    <property type="entry name" value="Reprolysin"/>
    <property type="match status" value="1"/>
</dbReference>
<name>A0ABQ7T073_PHRPL</name>
<gene>
    <name evidence="7" type="ORF">JD844_031086</name>
</gene>
<keyword evidence="8" id="KW-1185">Reference proteome</keyword>
<evidence type="ECO:0000313" key="7">
    <source>
        <dbReference type="EMBL" id="KAH0623114.1"/>
    </source>
</evidence>
<feature type="domain" description="Peptidase M12B" evidence="6">
    <location>
        <begin position="28"/>
        <end position="225"/>
    </location>
</feature>
<dbReference type="Gene3D" id="4.10.70.10">
    <property type="entry name" value="Disintegrin domain"/>
    <property type="match status" value="1"/>
</dbReference>
<proteinExistence type="predicted"/>
<dbReference type="InterPro" id="IPR034027">
    <property type="entry name" value="Reprolysin_adamalysin"/>
</dbReference>
<evidence type="ECO:0000256" key="2">
    <source>
        <dbReference type="ARBA" id="ARBA00022525"/>
    </source>
</evidence>
<protein>
    <recommendedName>
        <fullName evidence="6">Peptidase M12B domain-containing protein</fullName>
    </recommendedName>
</protein>
<dbReference type="Proteomes" id="UP000826234">
    <property type="component" value="Unassembled WGS sequence"/>
</dbReference>
<evidence type="ECO:0000256" key="1">
    <source>
        <dbReference type="ARBA" id="ARBA00004613"/>
    </source>
</evidence>
<evidence type="ECO:0000256" key="3">
    <source>
        <dbReference type="ARBA" id="ARBA00022656"/>
    </source>
</evidence>
<reference evidence="7 8" key="1">
    <citation type="journal article" date="2022" name="Gigascience">
        <title>A chromosome-level genome assembly and annotation of the desert horned lizard, Phrynosoma platyrhinos, provides insight into chromosomal rearrangements among reptiles.</title>
        <authorList>
            <person name="Koochekian N."/>
            <person name="Ascanio A."/>
            <person name="Farleigh K."/>
            <person name="Card D.C."/>
            <person name="Schield D.R."/>
            <person name="Castoe T.A."/>
            <person name="Jezkova T."/>
        </authorList>
    </citation>
    <scope>NUCLEOTIDE SEQUENCE [LARGE SCALE GENOMIC DNA]</scope>
    <source>
        <strain evidence="7">NK-2021</strain>
    </source>
</reference>
<dbReference type="PANTHER" id="PTHR11905:SF158">
    <property type="entry name" value="DISINTEGRIN AND METALLOPROTEINASE DOMAIN-CONTAINING PROTEIN 18"/>
    <property type="match status" value="1"/>
</dbReference>
<comment type="caution">
    <text evidence="7">The sequence shown here is derived from an EMBL/GenBank/DDBJ whole genome shotgun (WGS) entry which is preliminary data.</text>
</comment>
<dbReference type="InterPro" id="IPR036436">
    <property type="entry name" value="Disintegrin_dom_sf"/>
</dbReference>
<dbReference type="SUPFAM" id="SSF55486">
    <property type="entry name" value="Metalloproteases ('zincins'), catalytic domain"/>
    <property type="match status" value="1"/>
</dbReference>
<comment type="caution">
    <text evidence="5">Lacks conserved residue(s) required for the propagation of feature annotation.</text>
</comment>
<keyword evidence="3" id="KW-0800">Toxin</keyword>
<evidence type="ECO:0000256" key="4">
    <source>
        <dbReference type="ARBA" id="ARBA00023157"/>
    </source>
</evidence>
<dbReference type="PROSITE" id="PS50215">
    <property type="entry name" value="ADAM_MEPRO"/>
    <property type="match status" value="1"/>
</dbReference>
<feature type="disulfide bond" evidence="5">
    <location>
        <begin position="181"/>
        <end position="186"/>
    </location>
</feature>